<evidence type="ECO:0000313" key="3">
    <source>
        <dbReference type="Proteomes" id="UP001610990"/>
    </source>
</evidence>
<keyword evidence="3" id="KW-1185">Reference proteome</keyword>
<sequence length="420" mass="44589">MTEFQHPGFTIIGDHLAQHRELSLTAIGLATYIQSLPEGAPVDIRTLAGKFPESRERVATALRELEAYGYIERVRERTHNGKLVTVTYSYNNPEATRARRAREAAARSPRRTTGAPPPEEPAPARPTTAEATPDAMVEATPEPVPGPAPEHAPEPVPAYEPTPGPAPRPAPGPAPESVPQPATEPGPVPQPARGPAPVRRANGDPVRTTNLDAAPAPGLAPAYEPAPEPGPVPAYEPTPGPVPEPVPEPVPAHEPAPVRRAEPAPVRTADLDTDPAPRRVPSGPRPPLPRPRTSEHRQAAAALLAELRRADPRLLLSVRDVHRLAPAVAAWLERGADPDAVRHTLTTGLPAPLRHPAALLAHRLTALLPPRLPDAPAAPATGHPHPFQTCDTCDRAFRAPTPGHCRDCRRQGATAEPVAA</sequence>
<feature type="compositionally biased region" description="Low complexity" evidence="1">
    <location>
        <begin position="213"/>
        <end position="223"/>
    </location>
</feature>
<accession>A0ABW7R9D2</accession>
<feature type="compositionally biased region" description="Low complexity" evidence="1">
    <location>
        <begin position="125"/>
        <end position="141"/>
    </location>
</feature>
<protein>
    <recommendedName>
        <fullName evidence="4">DNA-binding protein</fullName>
    </recommendedName>
</protein>
<name>A0ABW7R9D2_9ACTN</name>
<feature type="compositionally biased region" description="Pro residues" evidence="1">
    <location>
        <begin position="224"/>
        <end position="254"/>
    </location>
</feature>
<dbReference type="EMBL" id="JBIRGH010000005">
    <property type="protein sequence ID" value="MFH8584675.1"/>
    <property type="molecule type" value="Genomic_DNA"/>
</dbReference>
<dbReference type="Proteomes" id="UP001610990">
    <property type="component" value="Unassembled WGS sequence"/>
</dbReference>
<feature type="compositionally biased region" description="Pro residues" evidence="1">
    <location>
        <begin position="115"/>
        <end position="124"/>
    </location>
</feature>
<feature type="region of interest" description="Disordered" evidence="1">
    <location>
        <begin position="94"/>
        <end position="297"/>
    </location>
</feature>
<dbReference type="RefSeq" id="WP_397671944.1">
    <property type="nucleotide sequence ID" value="NZ_JBIRGH010000005.1"/>
</dbReference>
<evidence type="ECO:0008006" key="4">
    <source>
        <dbReference type="Google" id="ProtNLM"/>
    </source>
</evidence>
<evidence type="ECO:0000313" key="2">
    <source>
        <dbReference type="EMBL" id="MFH8584675.1"/>
    </source>
</evidence>
<comment type="caution">
    <text evidence="2">The sequence shown here is derived from an EMBL/GenBank/DDBJ whole genome shotgun (WGS) entry which is preliminary data.</text>
</comment>
<feature type="compositionally biased region" description="Pro residues" evidence="1">
    <location>
        <begin position="142"/>
        <end position="194"/>
    </location>
</feature>
<proteinExistence type="predicted"/>
<reference evidence="2 3" key="1">
    <citation type="submission" date="2024-10" db="EMBL/GenBank/DDBJ databases">
        <title>The Natural Products Discovery Center: Release of the First 8490 Sequenced Strains for Exploring Actinobacteria Biosynthetic Diversity.</title>
        <authorList>
            <person name="Kalkreuter E."/>
            <person name="Kautsar S.A."/>
            <person name="Yang D."/>
            <person name="Bader C.D."/>
            <person name="Teijaro C.N."/>
            <person name="Fluegel L."/>
            <person name="Davis C.M."/>
            <person name="Simpson J.R."/>
            <person name="Lauterbach L."/>
            <person name="Steele A.D."/>
            <person name="Gui C."/>
            <person name="Meng S."/>
            <person name="Li G."/>
            <person name="Viehrig K."/>
            <person name="Ye F."/>
            <person name="Su P."/>
            <person name="Kiefer A.F."/>
            <person name="Nichols A."/>
            <person name="Cepeda A.J."/>
            <person name="Yan W."/>
            <person name="Fan B."/>
            <person name="Jiang Y."/>
            <person name="Adhikari A."/>
            <person name="Zheng C.-J."/>
            <person name="Schuster L."/>
            <person name="Cowan T.M."/>
            <person name="Smanski M.J."/>
            <person name="Chevrette M.G."/>
            <person name="De Carvalho L.P.S."/>
            <person name="Shen B."/>
        </authorList>
    </citation>
    <scope>NUCLEOTIDE SEQUENCE [LARGE SCALE GENOMIC DNA]</scope>
    <source>
        <strain evidence="2 3">NPDC018013</strain>
    </source>
</reference>
<gene>
    <name evidence="2" type="ORF">ACH4GP_09815</name>
</gene>
<evidence type="ECO:0000256" key="1">
    <source>
        <dbReference type="SAM" id="MobiDB-lite"/>
    </source>
</evidence>
<organism evidence="2 3">
    <name type="scientific">Streptomyces celluloflavus</name>
    <dbReference type="NCBI Taxonomy" id="58344"/>
    <lineage>
        <taxon>Bacteria</taxon>
        <taxon>Bacillati</taxon>
        <taxon>Actinomycetota</taxon>
        <taxon>Actinomycetes</taxon>
        <taxon>Kitasatosporales</taxon>
        <taxon>Streptomycetaceae</taxon>
        <taxon>Streptomyces</taxon>
    </lineage>
</organism>